<keyword evidence="8" id="KW-0732">Signal</keyword>
<evidence type="ECO:0000259" key="9">
    <source>
        <dbReference type="Pfam" id="PF00892"/>
    </source>
</evidence>
<dbReference type="Proteomes" id="UP000037982">
    <property type="component" value="Unassembled WGS sequence"/>
</dbReference>
<evidence type="ECO:0000256" key="2">
    <source>
        <dbReference type="ARBA" id="ARBA00007362"/>
    </source>
</evidence>
<keyword evidence="5 7" id="KW-0472">Membrane</keyword>
<proteinExistence type="inferred from homology"/>
<name>A0A0N0H452_9ACTN</name>
<evidence type="ECO:0000256" key="4">
    <source>
        <dbReference type="ARBA" id="ARBA00022989"/>
    </source>
</evidence>
<dbReference type="PATRIC" id="fig|66876.3.peg.828"/>
<feature type="transmembrane region" description="Helical" evidence="7">
    <location>
        <begin position="236"/>
        <end position="256"/>
    </location>
</feature>
<feature type="transmembrane region" description="Helical" evidence="7">
    <location>
        <begin position="262"/>
        <end position="282"/>
    </location>
</feature>
<feature type="transmembrane region" description="Helical" evidence="7">
    <location>
        <begin position="205"/>
        <end position="224"/>
    </location>
</feature>
<feature type="transmembrane region" description="Helical" evidence="7">
    <location>
        <begin position="71"/>
        <end position="91"/>
    </location>
</feature>
<feature type="compositionally biased region" description="Basic and acidic residues" evidence="6">
    <location>
        <begin position="284"/>
        <end position="293"/>
    </location>
</feature>
<accession>A0A0N0H452</accession>
<feature type="signal peptide" evidence="8">
    <location>
        <begin position="1"/>
        <end position="28"/>
    </location>
</feature>
<organism evidence="10 11">
    <name type="scientific">Streptomyces chattanoogensis</name>
    <dbReference type="NCBI Taxonomy" id="66876"/>
    <lineage>
        <taxon>Bacteria</taxon>
        <taxon>Bacillati</taxon>
        <taxon>Actinomycetota</taxon>
        <taxon>Actinomycetes</taxon>
        <taxon>Kitasatosporales</taxon>
        <taxon>Streptomycetaceae</taxon>
        <taxon>Streptomyces</taxon>
    </lineage>
</organism>
<feature type="transmembrane region" description="Helical" evidence="7">
    <location>
        <begin position="38"/>
        <end position="59"/>
    </location>
</feature>
<dbReference type="InterPro" id="IPR000620">
    <property type="entry name" value="EamA_dom"/>
</dbReference>
<keyword evidence="4 7" id="KW-1133">Transmembrane helix</keyword>
<keyword evidence="11" id="KW-1185">Reference proteome</keyword>
<dbReference type="PANTHER" id="PTHR32322:SF2">
    <property type="entry name" value="EAMA DOMAIN-CONTAINING PROTEIN"/>
    <property type="match status" value="1"/>
</dbReference>
<feature type="chain" id="PRO_5038421546" evidence="8">
    <location>
        <begin position="29"/>
        <end position="314"/>
    </location>
</feature>
<dbReference type="Pfam" id="PF00892">
    <property type="entry name" value="EamA"/>
    <property type="match status" value="1"/>
</dbReference>
<evidence type="ECO:0000313" key="10">
    <source>
        <dbReference type="EMBL" id="KPC66550.1"/>
    </source>
</evidence>
<evidence type="ECO:0000256" key="7">
    <source>
        <dbReference type="SAM" id="Phobius"/>
    </source>
</evidence>
<dbReference type="InterPro" id="IPR050638">
    <property type="entry name" value="AA-Vitamin_Transporters"/>
</dbReference>
<feature type="region of interest" description="Disordered" evidence="6">
    <location>
        <begin position="283"/>
        <end position="314"/>
    </location>
</feature>
<dbReference type="PANTHER" id="PTHR32322">
    <property type="entry name" value="INNER MEMBRANE TRANSPORTER"/>
    <property type="match status" value="1"/>
</dbReference>
<comment type="similarity">
    <text evidence="2">Belongs to the EamA transporter family.</text>
</comment>
<evidence type="ECO:0000313" key="11">
    <source>
        <dbReference type="Proteomes" id="UP000037982"/>
    </source>
</evidence>
<comment type="caution">
    <text evidence="10">The sequence shown here is derived from an EMBL/GenBank/DDBJ whole genome shotgun (WGS) entry which is preliminary data.</text>
</comment>
<dbReference type="InterPro" id="IPR037185">
    <property type="entry name" value="EmrE-like"/>
</dbReference>
<feature type="transmembrane region" description="Helical" evidence="7">
    <location>
        <begin position="175"/>
        <end position="199"/>
    </location>
</feature>
<dbReference type="RefSeq" id="WP_053922334.1">
    <property type="nucleotide sequence ID" value="NZ_LGKG01000002.1"/>
</dbReference>
<sequence>MKVDKVHRSRRLAPLLVLAQISSLQVGAAVAKGAYAEVGATALAGMRLLFSAVIMWALVRPNLRAVAAHKWRAAAALGVVFAGMNVAYFTAITYLPIGIASTVELLGPLAVALAMSRHMTDAVCALAAVAGVVLLAAPGASLPVAGLLLGGLAAACRASYVLLNRTVGRLFDDWSGLTIALTIGACLLVPVAAVTQGAAVVRHPAVLGTGLLVALLSSLIPYSLDMTALRRMDARAFGILLSLSPAVGAGVGFALLHEHITVQQGCAIALIVAASAWSVRAAGRRPERRDRRGAPARPDGAVSQPRAGQTGSVE</sequence>
<dbReference type="SUPFAM" id="SSF103481">
    <property type="entry name" value="Multidrug resistance efflux transporter EmrE"/>
    <property type="match status" value="2"/>
</dbReference>
<reference evidence="11" key="1">
    <citation type="submission" date="2015-07" db="EMBL/GenBank/DDBJ databases">
        <authorList>
            <person name="Ju K.-S."/>
            <person name="Doroghazi J.R."/>
            <person name="Metcalf W.W."/>
        </authorList>
    </citation>
    <scope>NUCLEOTIDE SEQUENCE [LARGE SCALE GENOMIC DNA]</scope>
    <source>
        <strain evidence="11">NRRL ISP-5002</strain>
    </source>
</reference>
<protein>
    <submittedName>
        <fullName evidence="10">Membrane protein</fullName>
    </submittedName>
</protein>
<evidence type="ECO:0000256" key="5">
    <source>
        <dbReference type="ARBA" id="ARBA00023136"/>
    </source>
</evidence>
<evidence type="ECO:0000256" key="8">
    <source>
        <dbReference type="SAM" id="SignalP"/>
    </source>
</evidence>
<evidence type="ECO:0000256" key="3">
    <source>
        <dbReference type="ARBA" id="ARBA00022692"/>
    </source>
</evidence>
<dbReference type="EMBL" id="LGKG01000002">
    <property type="protein sequence ID" value="KPC66550.1"/>
    <property type="molecule type" value="Genomic_DNA"/>
</dbReference>
<comment type="subcellular location">
    <subcellularLocation>
        <location evidence="1">Membrane</location>
        <topology evidence="1">Multi-pass membrane protein</topology>
    </subcellularLocation>
</comment>
<evidence type="ECO:0000256" key="1">
    <source>
        <dbReference type="ARBA" id="ARBA00004141"/>
    </source>
</evidence>
<evidence type="ECO:0000256" key="6">
    <source>
        <dbReference type="SAM" id="MobiDB-lite"/>
    </source>
</evidence>
<feature type="domain" description="EamA" evidence="9">
    <location>
        <begin position="146"/>
        <end position="277"/>
    </location>
</feature>
<dbReference type="GO" id="GO:0016020">
    <property type="term" value="C:membrane"/>
    <property type="evidence" value="ECO:0007669"/>
    <property type="project" value="UniProtKB-SubCell"/>
</dbReference>
<dbReference type="AlphaFoldDB" id="A0A0N0H452"/>
<gene>
    <name evidence="10" type="ORF">ADL29_03780</name>
</gene>
<keyword evidence="3 7" id="KW-0812">Transmembrane</keyword>